<name>A0A9W6PWL3_9ACTN</name>
<accession>A0A9W6PWL3</accession>
<proteinExistence type="predicted"/>
<evidence type="ECO:0000313" key="2">
    <source>
        <dbReference type="EMBL" id="GLW64326.1"/>
    </source>
</evidence>
<gene>
    <name evidence="2" type="ORF">Arub01_25700</name>
</gene>
<comment type="caution">
    <text evidence="2">The sequence shown here is derived from an EMBL/GenBank/DDBJ whole genome shotgun (WGS) entry which is preliminary data.</text>
</comment>
<dbReference type="AlphaFoldDB" id="A0A9W6PWL3"/>
<feature type="domain" description="DUF397" evidence="1">
    <location>
        <begin position="11"/>
        <end position="63"/>
    </location>
</feature>
<reference evidence="2" key="1">
    <citation type="submission" date="2023-02" db="EMBL/GenBank/DDBJ databases">
        <title>Actinomadura rubrobrunea NBRC 14622.</title>
        <authorList>
            <person name="Ichikawa N."/>
            <person name="Sato H."/>
            <person name="Tonouchi N."/>
        </authorList>
    </citation>
    <scope>NUCLEOTIDE SEQUENCE</scope>
    <source>
        <strain evidence="2">NBRC 14622</strain>
    </source>
</reference>
<dbReference type="Proteomes" id="UP001165124">
    <property type="component" value="Unassembled WGS sequence"/>
</dbReference>
<dbReference type="EMBL" id="BSRZ01000005">
    <property type="protein sequence ID" value="GLW64326.1"/>
    <property type="molecule type" value="Genomic_DNA"/>
</dbReference>
<dbReference type="RefSeq" id="WP_174545421.1">
    <property type="nucleotide sequence ID" value="NZ_BSRZ01000005.1"/>
</dbReference>
<evidence type="ECO:0000259" key="1">
    <source>
        <dbReference type="Pfam" id="PF04149"/>
    </source>
</evidence>
<dbReference type="InterPro" id="IPR007278">
    <property type="entry name" value="DUF397"/>
</dbReference>
<protein>
    <recommendedName>
        <fullName evidence="1">DUF397 domain-containing protein</fullName>
    </recommendedName>
</protein>
<keyword evidence="3" id="KW-1185">Reference proteome</keyword>
<organism evidence="2 3">
    <name type="scientific">Actinomadura rubrobrunea</name>
    <dbReference type="NCBI Taxonomy" id="115335"/>
    <lineage>
        <taxon>Bacteria</taxon>
        <taxon>Bacillati</taxon>
        <taxon>Actinomycetota</taxon>
        <taxon>Actinomycetes</taxon>
        <taxon>Streptosporangiales</taxon>
        <taxon>Thermomonosporaceae</taxon>
        <taxon>Actinomadura</taxon>
    </lineage>
</organism>
<dbReference type="Pfam" id="PF04149">
    <property type="entry name" value="DUF397"/>
    <property type="match status" value="1"/>
</dbReference>
<sequence length="70" mass="7764">MVERTSSMGALVWRKSSASNPADDCVEVAAHEGRVLVRDSHDRSGAILVLEPRRWRALLRHIKDGGGDLR</sequence>
<evidence type="ECO:0000313" key="3">
    <source>
        <dbReference type="Proteomes" id="UP001165124"/>
    </source>
</evidence>